<keyword evidence="3" id="KW-1185">Reference proteome</keyword>
<dbReference type="EMBL" id="ML119162">
    <property type="protein sequence ID" value="RPB08530.1"/>
    <property type="molecule type" value="Genomic_DNA"/>
</dbReference>
<organism evidence="2 3">
    <name type="scientific">Morchella conica CCBAS932</name>
    <dbReference type="NCBI Taxonomy" id="1392247"/>
    <lineage>
        <taxon>Eukaryota</taxon>
        <taxon>Fungi</taxon>
        <taxon>Dikarya</taxon>
        <taxon>Ascomycota</taxon>
        <taxon>Pezizomycotina</taxon>
        <taxon>Pezizomycetes</taxon>
        <taxon>Pezizales</taxon>
        <taxon>Morchellaceae</taxon>
        <taxon>Morchella</taxon>
    </lineage>
</organism>
<dbReference type="GO" id="GO:0016973">
    <property type="term" value="P:poly(A)+ mRNA export from nucleus"/>
    <property type="evidence" value="ECO:0007669"/>
    <property type="project" value="TreeGrafter"/>
</dbReference>
<protein>
    <recommendedName>
        <fullName evidence="4">PCI domain-containing protein</fullName>
    </recommendedName>
</protein>
<dbReference type="InParanoid" id="A0A3N4KDH1"/>
<dbReference type="STRING" id="1392247.A0A3N4KDH1"/>
<dbReference type="InterPro" id="IPR036388">
    <property type="entry name" value="WH-like_DNA-bd_sf"/>
</dbReference>
<evidence type="ECO:0000313" key="2">
    <source>
        <dbReference type="EMBL" id="RPB08530.1"/>
    </source>
</evidence>
<dbReference type="GO" id="GO:0003723">
    <property type="term" value="F:RNA binding"/>
    <property type="evidence" value="ECO:0007669"/>
    <property type="project" value="InterPro"/>
</dbReference>
<evidence type="ECO:0000256" key="1">
    <source>
        <dbReference type="SAM" id="MobiDB-lite"/>
    </source>
</evidence>
<dbReference type="PANTHER" id="PTHR12732:SF8">
    <property type="entry name" value="NUCLEAR MRNA EXPORT PROTEIN THP1"/>
    <property type="match status" value="1"/>
</dbReference>
<accession>A0A3N4KDH1</accession>
<sequence>MSSFTRPNNLALLTHFLQTVSDARTSRNAPLLASLLSADPFYILQNDLMLSLRSELSSNPTALQSRTDKILGDEWMGFTELVAAYLKYVLALDPAVLYDTGTSRTWHGCLKTYMGAINPAFNSPQGVVLVPLVKGTAALLTSAALRIDAQIGDPRFGCSHAAMNVLLRTFNSTLGERTLASGAPTMQTLGKKAATLRIANLLFKLYFKLNQIRLCATIHTNINAASIPSYLHLYPKSDRCAYTYYLGRHHFFNAHFTTALSTLTTSYNLTRPTDTTQRRLLLLYMVTSALILGKFPSATLLARPEARGLAHMFYPVCRAIRLGDFRGFRHALGDEGPDTWRRQWWVRRELYIALRNRCQILLWRGLIRRTWLITRPPVLSAAQVAEGVKAAPPTVGMWQILVLVRFLHRVPGEAQGQGQGGNPLFLGAEEEDTDDDDADGGEEEEDGEGRDEGGYFGLKVNMVDVESAIVSLCDQGFIKGYIARQATGPLIVLGRSGAFPAVAEIYNSSRWKAEGDESGSEEGAGAGGGGVNPFAAMAAGGGRVVNLSGARAVGQRAF</sequence>
<feature type="region of interest" description="Disordered" evidence="1">
    <location>
        <begin position="414"/>
        <end position="454"/>
    </location>
</feature>
<dbReference type="SMART" id="SM00753">
    <property type="entry name" value="PAM"/>
    <property type="match status" value="1"/>
</dbReference>
<dbReference type="AlphaFoldDB" id="A0A3N4KDH1"/>
<evidence type="ECO:0000313" key="3">
    <source>
        <dbReference type="Proteomes" id="UP000277580"/>
    </source>
</evidence>
<name>A0A3N4KDH1_9PEZI</name>
<dbReference type="Proteomes" id="UP000277580">
    <property type="component" value="Unassembled WGS sequence"/>
</dbReference>
<dbReference type="GO" id="GO:0000973">
    <property type="term" value="P:post-transcriptional tethering of RNA polymerase II gene DNA at nuclear periphery"/>
    <property type="evidence" value="ECO:0007669"/>
    <property type="project" value="TreeGrafter"/>
</dbReference>
<gene>
    <name evidence="2" type="ORF">P167DRAFT_608667</name>
</gene>
<proteinExistence type="predicted"/>
<dbReference type="GO" id="GO:0070390">
    <property type="term" value="C:transcription export complex 2"/>
    <property type="evidence" value="ECO:0007669"/>
    <property type="project" value="TreeGrafter"/>
</dbReference>
<feature type="compositionally biased region" description="Acidic residues" evidence="1">
    <location>
        <begin position="428"/>
        <end position="449"/>
    </location>
</feature>
<dbReference type="InterPro" id="IPR045114">
    <property type="entry name" value="Csn12-like"/>
</dbReference>
<dbReference type="GO" id="GO:0006368">
    <property type="term" value="P:transcription elongation by RNA polymerase II"/>
    <property type="evidence" value="ECO:0007669"/>
    <property type="project" value="TreeGrafter"/>
</dbReference>
<evidence type="ECO:0008006" key="4">
    <source>
        <dbReference type="Google" id="ProtNLM"/>
    </source>
</evidence>
<dbReference type="PANTHER" id="PTHR12732">
    <property type="entry name" value="UNCHARACTERIZED PROTEASOME COMPONENT REGION PCI-CONTAINING"/>
    <property type="match status" value="1"/>
</dbReference>
<reference evidence="2 3" key="1">
    <citation type="journal article" date="2018" name="Nat. Ecol. Evol.">
        <title>Pezizomycetes genomes reveal the molecular basis of ectomycorrhizal truffle lifestyle.</title>
        <authorList>
            <person name="Murat C."/>
            <person name="Payen T."/>
            <person name="Noel B."/>
            <person name="Kuo A."/>
            <person name="Morin E."/>
            <person name="Chen J."/>
            <person name="Kohler A."/>
            <person name="Krizsan K."/>
            <person name="Balestrini R."/>
            <person name="Da Silva C."/>
            <person name="Montanini B."/>
            <person name="Hainaut M."/>
            <person name="Levati E."/>
            <person name="Barry K.W."/>
            <person name="Belfiori B."/>
            <person name="Cichocki N."/>
            <person name="Clum A."/>
            <person name="Dockter R.B."/>
            <person name="Fauchery L."/>
            <person name="Guy J."/>
            <person name="Iotti M."/>
            <person name="Le Tacon F."/>
            <person name="Lindquist E.A."/>
            <person name="Lipzen A."/>
            <person name="Malagnac F."/>
            <person name="Mello A."/>
            <person name="Molinier V."/>
            <person name="Miyauchi S."/>
            <person name="Poulain J."/>
            <person name="Riccioni C."/>
            <person name="Rubini A."/>
            <person name="Sitrit Y."/>
            <person name="Splivallo R."/>
            <person name="Traeger S."/>
            <person name="Wang M."/>
            <person name="Zifcakova L."/>
            <person name="Wipf D."/>
            <person name="Zambonelli A."/>
            <person name="Paolocci F."/>
            <person name="Nowrousian M."/>
            <person name="Ottonello S."/>
            <person name="Baldrian P."/>
            <person name="Spatafora J.W."/>
            <person name="Henrissat B."/>
            <person name="Nagy L.G."/>
            <person name="Aury J.M."/>
            <person name="Wincker P."/>
            <person name="Grigoriev I.V."/>
            <person name="Bonfante P."/>
            <person name="Martin F.M."/>
        </authorList>
    </citation>
    <scope>NUCLEOTIDE SEQUENCE [LARGE SCALE GENOMIC DNA]</scope>
    <source>
        <strain evidence="2 3">CCBAS932</strain>
    </source>
</reference>
<dbReference type="Gene3D" id="1.10.10.10">
    <property type="entry name" value="Winged helix-like DNA-binding domain superfamily/Winged helix DNA-binding domain"/>
    <property type="match status" value="1"/>
</dbReference>
<dbReference type="GO" id="GO:0003690">
    <property type="term" value="F:double-stranded DNA binding"/>
    <property type="evidence" value="ECO:0007669"/>
    <property type="project" value="InterPro"/>
</dbReference>
<dbReference type="OrthoDB" id="5404651at2759"/>